<evidence type="ECO:0000313" key="1">
    <source>
        <dbReference type="EMBL" id="MBE1493195.1"/>
    </source>
</evidence>
<dbReference type="Proteomes" id="UP000631670">
    <property type="component" value="Unassembled WGS sequence"/>
</dbReference>
<reference evidence="1 2" key="1">
    <citation type="submission" date="2020-10" db="EMBL/GenBank/DDBJ databases">
        <title>Sequencing the genomes of 1000 actinobacteria strains.</title>
        <authorList>
            <person name="Klenk H.-P."/>
        </authorList>
    </citation>
    <scope>NUCLEOTIDE SEQUENCE [LARGE SCALE GENOMIC DNA]</scope>
    <source>
        <strain evidence="1 2">DSM 44653</strain>
    </source>
</reference>
<gene>
    <name evidence="1" type="ORF">H4696_000295</name>
</gene>
<accession>A0ABR9HQH9</accession>
<dbReference type="EMBL" id="JADBEG010000001">
    <property type="protein sequence ID" value="MBE1493195.1"/>
    <property type="molecule type" value="Genomic_DNA"/>
</dbReference>
<evidence type="ECO:0000313" key="2">
    <source>
        <dbReference type="Proteomes" id="UP000631670"/>
    </source>
</evidence>
<protein>
    <submittedName>
        <fullName evidence="1">Uncharacterized protein</fullName>
    </submittedName>
</protein>
<organism evidence="1 2">
    <name type="scientific">Amycolatopsis lexingtonensis</name>
    <dbReference type="NCBI Taxonomy" id="218822"/>
    <lineage>
        <taxon>Bacteria</taxon>
        <taxon>Bacillati</taxon>
        <taxon>Actinomycetota</taxon>
        <taxon>Actinomycetes</taxon>
        <taxon>Pseudonocardiales</taxon>
        <taxon>Pseudonocardiaceae</taxon>
        <taxon>Amycolatopsis</taxon>
    </lineage>
</organism>
<name>A0ABR9HQH9_9PSEU</name>
<comment type="caution">
    <text evidence="1">The sequence shown here is derived from an EMBL/GenBank/DDBJ whole genome shotgun (WGS) entry which is preliminary data.</text>
</comment>
<keyword evidence="2" id="KW-1185">Reference proteome</keyword>
<dbReference type="RefSeq" id="WP_143265419.1">
    <property type="nucleotide sequence ID" value="NZ_JADBEG010000001.1"/>
</dbReference>
<proteinExistence type="predicted"/>
<sequence length="199" mass="23089">MTEPTIHVPEGYRTTHLRRLWALAGCRECGGNGEYPVSDDTDQPWDSNDSAVWYPQPCDCLWSPPPEDLRTLDAAHARLQRHRERMREVFDAIGPRRVGDTYWCGYWHRWYLVESIEIRFRDGDLTAPTWSITARWASGERGTHHTPWDPRCDSTSIPARLPGPAPAPPELRYPTTVFCRWCRSRFALVRAVHRAFCAR</sequence>